<reference evidence="8 9" key="1">
    <citation type="submission" date="2024-04" db="EMBL/GenBank/DDBJ databases">
        <title>genome sequences of Mucor flavus KT1a and Helicostylum pulchrum KT1b strains isolation_sourced from the surface of a dry-aged beef.</title>
        <authorList>
            <person name="Toyotome T."/>
            <person name="Hosono M."/>
            <person name="Torimaru M."/>
            <person name="Fukuda K."/>
            <person name="Mikami N."/>
        </authorList>
    </citation>
    <scope>NUCLEOTIDE SEQUENCE [LARGE SCALE GENOMIC DNA]</scope>
    <source>
        <strain evidence="8 9">KT1b</strain>
    </source>
</reference>
<evidence type="ECO:0000256" key="2">
    <source>
        <dbReference type="ARBA" id="ARBA00022737"/>
    </source>
</evidence>
<feature type="region of interest" description="Disordered" evidence="6">
    <location>
        <begin position="327"/>
        <end position="365"/>
    </location>
</feature>
<dbReference type="CDD" id="cd08838">
    <property type="entry name" value="ArfGap_AGFG"/>
    <property type="match status" value="1"/>
</dbReference>
<dbReference type="InterPro" id="IPR052248">
    <property type="entry name" value="Arf-GAP_FG-repeat_protein"/>
</dbReference>
<dbReference type="InterPro" id="IPR001164">
    <property type="entry name" value="ArfGAP_dom"/>
</dbReference>
<dbReference type="Pfam" id="PF01412">
    <property type="entry name" value="ArfGap"/>
    <property type="match status" value="1"/>
</dbReference>
<dbReference type="EMBL" id="BAABUJ010000015">
    <property type="protein sequence ID" value="GAA5800385.1"/>
    <property type="molecule type" value="Genomic_DNA"/>
</dbReference>
<evidence type="ECO:0000256" key="5">
    <source>
        <dbReference type="PROSITE-ProRule" id="PRU00288"/>
    </source>
</evidence>
<evidence type="ECO:0000259" key="7">
    <source>
        <dbReference type="PROSITE" id="PS50115"/>
    </source>
</evidence>
<organism evidence="8 9">
    <name type="scientific">Helicostylum pulchrum</name>
    <dbReference type="NCBI Taxonomy" id="562976"/>
    <lineage>
        <taxon>Eukaryota</taxon>
        <taxon>Fungi</taxon>
        <taxon>Fungi incertae sedis</taxon>
        <taxon>Mucoromycota</taxon>
        <taxon>Mucoromycotina</taxon>
        <taxon>Mucoromycetes</taxon>
        <taxon>Mucorales</taxon>
        <taxon>Mucorineae</taxon>
        <taxon>Mucoraceae</taxon>
        <taxon>Helicostylum</taxon>
    </lineage>
</organism>
<evidence type="ECO:0000256" key="6">
    <source>
        <dbReference type="SAM" id="MobiDB-lite"/>
    </source>
</evidence>
<protein>
    <recommendedName>
        <fullName evidence="7">Arf-GAP domain-containing protein</fullName>
    </recommendedName>
</protein>
<name>A0ABP9Y053_9FUNG</name>
<dbReference type="Gene3D" id="1.10.220.150">
    <property type="entry name" value="Arf GTPase activating protein"/>
    <property type="match status" value="1"/>
</dbReference>
<feature type="region of interest" description="Disordered" evidence="6">
    <location>
        <begin position="146"/>
        <end position="165"/>
    </location>
</feature>
<sequence length="378" mass="41830">MSHLIAKKQEEWNSQKVRELLRLPENKKCFDCPTKSPFFVNISIQTFVCTRCSGLVREVGHRVKSISASKFSGPEIVTLQHGGNEVARTIWLSTYSINTPEPETDGDIRLFMRQKYYEQKWLDRKKGVSHAENVKRIIKELYSEDGTRKPTSLGRSGSIDKRKSVDRPKIVPTQSWVDDNVPIGLIPAAQHNKSTLDDLLLNDDMMLSPKSPTFPNISTIPSIPSIPTQHITSPTITQSRSTTAPHTIVVAKQESSKTNQRPCSAVPPARDIFSELAGLSTAPSPKPTASYGGGILQPNSPTLPSSKPPTAPFSMPSVDPYAALRDLSIGSKPTPNTIKIKTSDDNMSWGDFQKSPTTQLSFNTSKPMFSDLDPLFKR</sequence>
<feature type="region of interest" description="Disordered" evidence="6">
    <location>
        <begin position="281"/>
        <end position="311"/>
    </location>
</feature>
<dbReference type="PRINTS" id="PR00405">
    <property type="entry name" value="REVINTRACTNG"/>
</dbReference>
<keyword evidence="3 5" id="KW-0863">Zinc-finger</keyword>
<evidence type="ECO:0000313" key="9">
    <source>
        <dbReference type="Proteomes" id="UP001476247"/>
    </source>
</evidence>
<dbReference type="InterPro" id="IPR038508">
    <property type="entry name" value="ArfGAP_dom_sf"/>
</dbReference>
<dbReference type="SMART" id="SM00105">
    <property type="entry name" value="ArfGap"/>
    <property type="match status" value="1"/>
</dbReference>
<dbReference type="PANTHER" id="PTHR46134">
    <property type="entry name" value="DRONGO, ISOFORM F"/>
    <property type="match status" value="1"/>
</dbReference>
<keyword evidence="9" id="KW-1185">Reference proteome</keyword>
<evidence type="ECO:0000256" key="1">
    <source>
        <dbReference type="ARBA" id="ARBA00022723"/>
    </source>
</evidence>
<dbReference type="Proteomes" id="UP001476247">
    <property type="component" value="Unassembled WGS sequence"/>
</dbReference>
<accession>A0ABP9Y053</accession>
<dbReference type="PANTHER" id="PTHR46134:SF3">
    <property type="entry name" value="ARFGAP WITH FG REPEATS 1"/>
    <property type="match status" value="1"/>
</dbReference>
<evidence type="ECO:0000256" key="3">
    <source>
        <dbReference type="ARBA" id="ARBA00022771"/>
    </source>
</evidence>
<feature type="domain" description="Arf-GAP" evidence="7">
    <location>
        <begin position="14"/>
        <end position="129"/>
    </location>
</feature>
<gene>
    <name evidence="8" type="ORF">HPULCUR_005814</name>
</gene>
<evidence type="ECO:0000256" key="4">
    <source>
        <dbReference type="ARBA" id="ARBA00022833"/>
    </source>
</evidence>
<keyword evidence="1" id="KW-0479">Metal-binding</keyword>
<keyword evidence="2" id="KW-0677">Repeat</keyword>
<dbReference type="InterPro" id="IPR037278">
    <property type="entry name" value="ARFGAP/RecO"/>
</dbReference>
<feature type="compositionally biased region" description="Polar residues" evidence="6">
    <location>
        <begin position="354"/>
        <end position="365"/>
    </location>
</feature>
<keyword evidence="4" id="KW-0862">Zinc</keyword>
<evidence type="ECO:0000313" key="8">
    <source>
        <dbReference type="EMBL" id="GAA5800385.1"/>
    </source>
</evidence>
<dbReference type="PROSITE" id="PS50115">
    <property type="entry name" value="ARFGAP"/>
    <property type="match status" value="1"/>
</dbReference>
<comment type="caution">
    <text evidence="8">The sequence shown here is derived from an EMBL/GenBank/DDBJ whole genome shotgun (WGS) entry which is preliminary data.</text>
</comment>
<proteinExistence type="predicted"/>
<feature type="compositionally biased region" description="Polar residues" evidence="6">
    <location>
        <begin position="331"/>
        <end position="340"/>
    </location>
</feature>
<dbReference type="SUPFAM" id="SSF57863">
    <property type="entry name" value="ArfGap/RecO-like zinc finger"/>
    <property type="match status" value="1"/>
</dbReference>